<feature type="region of interest" description="Disordered" evidence="1">
    <location>
        <begin position="824"/>
        <end position="847"/>
    </location>
</feature>
<evidence type="ECO:0000313" key="2">
    <source>
        <dbReference type="EMBL" id="KAE8250474.1"/>
    </source>
</evidence>
<feature type="compositionally biased region" description="Gly residues" evidence="1">
    <location>
        <begin position="1198"/>
        <end position="1216"/>
    </location>
</feature>
<feature type="compositionally biased region" description="Polar residues" evidence="1">
    <location>
        <begin position="1036"/>
        <end position="1048"/>
    </location>
</feature>
<feature type="region of interest" description="Disordered" evidence="1">
    <location>
        <begin position="1107"/>
        <end position="1216"/>
    </location>
</feature>
<evidence type="ECO:0000313" key="3">
    <source>
        <dbReference type="Proteomes" id="UP000077521"/>
    </source>
</evidence>
<dbReference type="AlphaFoldDB" id="A0A177TN86"/>
<dbReference type="EMBL" id="LWDF02000322">
    <property type="protein sequence ID" value="KAE8250474.1"/>
    <property type="molecule type" value="Genomic_DNA"/>
</dbReference>
<keyword evidence="3" id="KW-1185">Reference proteome</keyword>
<feature type="region of interest" description="Disordered" evidence="1">
    <location>
        <begin position="1"/>
        <end position="145"/>
    </location>
</feature>
<gene>
    <name evidence="2" type="ORF">A4X13_0g4702</name>
</gene>
<sequence length="1238" mass="133519">MPVTRSSRQKQQHTAADPTPTSLSDTSQRKTRTRTKSQNSKTAEPANSDTPSEEPAPSSDQTHDVTGTVANKTTREEDNEAQSSMCLINLDSDQPEQHDLEADDDSASQHEQQDTAHEAAAVTAVSQDRSETASPIVVDEEEPAAVPATEAAMVDIAEQEGIATLPTADDAAVEAADSSTEAVSPTASPEAASPVSSEQPVGSSDTTATQIGMLVDFDESVRSAPEEALSPELMEETADDPASDDQDNSPVDVPTPDNSVPLITLDSSPVKNIRIPSLMPAGKKDEELAQRDEQISKLTAQLKRKEVEVQTSRTYLRRFANTLSSTLTGDSAPPDSHGNAARTSGVFGRASLGIGANTSLTGLHDGDQSLMLGDSSVCTIGPSYGEREFGLDIVDDVDSLRVLWTEATQRFDFLRLEDHLLIQRLQKDLESVQSVRSDVKTPAPSPSVDPAVVEELKKVQEQLEDAQRKASELAEEYEEKLRSQRAAMEEIKGSFKGRQSDADQLRAKLAAAEGQVEQVKKEQDRLLDEERSASGMLLQATSKELDKLKERNTQLEQALNQARTDAAQAAELRTELERAGANEAQAQQLQEELVAAEEQLKVMGDEKEEELQRFNEERKAFAEQLKTASTQQDELTTQIVKLEAELELTRKELDSARQSEEVIQQLQDELSSQKEIATQLETEREKQAQLILEERAASAKMLSDADAERDALSSRITSLEESLQRAQTEAGRVNELQAQLDRSEQTTNAQVHEHVERLRQEEGKVHDLEEELKHKEVELIRLRSQVVANDELVKQAKEDSDRINDRLHAAKHERDALHRQLVDMEEQVTQSSKSSASSKETSDKLQGRIQDLEASLESKRREVQQVEDLKAQNTRLEEELARRVEEIEENDTKMLTSLKERKRLEARCKKLQAKVDQMAAGPSSAPEAIRSASTPSVPAQVPQTSSSESAGDRVGALRSASESSGDRAATVRSPLTVSKSANVPLAQQSVVRSARVVEAAPPSVVQKTTVSSREVSQPSVREAKPPTPWSVAVALSSGQTSRPVSSESTKPKPSRPSSEAVSSRPPSSTEKSRKRSSPDDEAEALGVFGGNSAAVVRDAAGASLGQAPVTRAIYVPSPHRASGFVPQRRSKMDLGASTREGAGPSSSASNTPSSSAAAASSTIRLVGKSSNSTKLSAAERLAGRLAGTGDGPALTRLVGGGGAGRTVAPLGGGGTGLSAQLAEVRARRAISTMQPSRS</sequence>
<reference evidence="2" key="1">
    <citation type="submission" date="2016-04" db="EMBL/GenBank/DDBJ databases">
        <authorList>
            <person name="Nguyen H.D."/>
            <person name="Samba Siva P."/>
            <person name="Cullis J."/>
            <person name="Levesque C.A."/>
            <person name="Hambleton S."/>
        </authorList>
    </citation>
    <scope>NUCLEOTIDE SEQUENCE</scope>
    <source>
        <strain evidence="2">DAOMC 236416</strain>
    </source>
</reference>
<comment type="caution">
    <text evidence="2">The sequence shown here is derived from an EMBL/GenBank/DDBJ whole genome shotgun (WGS) entry which is preliminary data.</text>
</comment>
<accession>A0A177TN86</accession>
<feature type="compositionally biased region" description="Polar residues" evidence="1">
    <location>
        <begin position="199"/>
        <end position="210"/>
    </location>
</feature>
<reference evidence="2" key="2">
    <citation type="journal article" date="2019" name="IMA Fungus">
        <title>Genome sequencing and comparison of five Tilletia species to identify candidate genes for the detection of regulated species infecting wheat.</title>
        <authorList>
            <person name="Nguyen H.D.T."/>
            <person name="Sultana T."/>
            <person name="Kesanakurti P."/>
            <person name="Hambleton S."/>
        </authorList>
    </citation>
    <scope>NUCLEOTIDE SEQUENCE</scope>
    <source>
        <strain evidence="2">DAOMC 236416</strain>
    </source>
</reference>
<protein>
    <submittedName>
        <fullName evidence="2">Uncharacterized protein</fullName>
    </submittedName>
</protein>
<evidence type="ECO:0000256" key="1">
    <source>
        <dbReference type="SAM" id="MobiDB-lite"/>
    </source>
</evidence>
<proteinExistence type="predicted"/>
<feature type="compositionally biased region" description="Basic and acidic residues" evidence="1">
    <location>
        <begin position="107"/>
        <end position="117"/>
    </location>
</feature>
<dbReference type="Proteomes" id="UP000077521">
    <property type="component" value="Unassembled WGS sequence"/>
</dbReference>
<name>A0A177TN86_9BASI</name>
<feature type="compositionally biased region" description="Low complexity" evidence="1">
    <location>
        <begin position="1055"/>
        <end position="1068"/>
    </location>
</feature>
<feature type="compositionally biased region" description="Polar residues" evidence="1">
    <location>
        <begin position="931"/>
        <end position="949"/>
    </location>
</feature>
<feature type="compositionally biased region" description="Polar residues" evidence="1">
    <location>
        <begin position="58"/>
        <end position="72"/>
    </location>
</feature>
<feature type="compositionally biased region" description="Low complexity" evidence="1">
    <location>
        <begin position="1141"/>
        <end position="1162"/>
    </location>
</feature>
<organism evidence="2 3">
    <name type="scientific">Tilletia indica</name>
    <dbReference type="NCBI Taxonomy" id="43049"/>
    <lineage>
        <taxon>Eukaryota</taxon>
        <taxon>Fungi</taxon>
        <taxon>Dikarya</taxon>
        <taxon>Basidiomycota</taxon>
        <taxon>Ustilaginomycotina</taxon>
        <taxon>Exobasidiomycetes</taxon>
        <taxon>Tilletiales</taxon>
        <taxon>Tilletiaceae</taxon>
        <taxon>Tilletia</taxon>
    </lineage>
</organism>
<feature type="compositionally biased region" description="Low complexity" evidence="1">
    <location>
        <begin position="986"/>
        <end position="1000"/>
    </location>
</feature>
<feature type="region of interest" description="Disordered" evidence="1">
    <location>
        <begin position="163"/>
        <end position="264"/>
    </location>
</feature>
<dbReference type="OrthoDB" id="10255344at2759"/>
<feature type="compositionally biased region" description="Acidic residues" evidence="1">
    <location>
        <begin position="233"/>
        <end position="247"/>
    </location>
</feature>
<feature type="compositionally biased region" description="Low complexity" evidence="1">
    <location>
        <begin position="167"/>
        <end position="198"/>
    </location>
</feature>
<feature type="compositionally biased region" description="Polar residues" evidence="1">
    <location>
        <begin position="1005"/>
        <end position="1019"/>
    </location>
</feature>
<feature type="region of interest" description="Disordered" evidence="1">
    <location>
        <begin position="915"/>
        <end position="1086"/>
    </location>
</feature>